<keyword evidence="7" id="KW-1185">Reference proteome</keyword>
<dbReference type="CDD" id="cd00887">
    <property type="entry name" value="MoeA"/>
    <property type="match status" value="1"/>
</dbReference>
<accession>A0A066ZT42</accession>
<evidence type="ECO:0000313" key="7">
    <source>
        <dbReference type="Proteomes" id="UP000027341"/>
    </source>
</evidence>
<keyword evidence="4" id="KW-0500">Molybdenum</keyword>
<dbReference type="GO" id="GO:0005829">
    <property type="term" value="C:cytosol"/>
    <property type="evidence" value="ECO:0007669"/>
    <property type="project" value="TreeGrafter"/>
</dbReference>
<dbReference type="Gene3D" id="2.170.190.11">
    <property type="entry name" value="Molybdopterin biosynthesis moea protein, domain 3"/>
    <property type="match status" value="1"/>
</dbReference>
<dbReference type="SMART" id="SM00852">
    <property type="entry name" value="MoCF_biosynth"/>
    <property type="match status" value="1"/>
</dbReference>
<dbReference type="InterPro" id="IPR036135">
    <property type="entry name" value="MoeA_linker/N_sf"/>
</dbReference>
<reference evidence="6 7" key="1">
    <citation type="submission" date="2014-04" db="EMBL/GenBank/DDBJ databases">
        <title>Draft genome sequence of Hydrogenovibrio marinus MH-110, a model organism for aerobic H2 metabolism.</title>
        <authorList>
            <person name="Cha H.J."/>
            <person name="Jo B.H."/>
            <person name="Hwang B.H."/>
        </authorList>
    </citation>
    <scope>NUCLEOTIDE SEQUENCE [LARGE SCALE GENOMIC DNA]</scope>
    <source>
        <strain evidence="6 7">MH-110</strain>
    </source>
</reference>
<dbReference type="PANTHER" id="PTHR10192:SF5">
    <property type="entry name" value="GEPHYRIN"/>
    <property type="match status" value="1"/>
</dbReference>
<dbReference type="Gene3D" id="2.40.340.10">
    <property type="entry name" value="MoeA, C-terminal, domain IV"/>
    <property type="match status" value="1"/>
</dbReference>
<organism evidence="6 7">
    <name type="scientific">Hydrogenovibrio marinus</name>
    <dbReference type="NCBI Taxonomy" id="28885"/>
    <lineage>
        <taxon>Bacteria</taxon>
        <taxon>Pseudomonadati</taxon>
        <taxon>Pseudomonadota</taxon>
        <taxon>Gammaproteobacteria</taxon>
        <taxon>Thiotrichales</taxon>
        <taxon>Piscirickettsiaceae</taxon>
        <taxon>Hydrogenovibrio</taxon>
    </lineage>
</organism>
<keyword evidence="4" id="KW-0808">Transferase</keyword>
<dbReference type="Gene3D" id="3.90.105.10">
    <property type="entry name" value="Molybdopterin biosynthesis moea protein, domain 2"/>
    <property type="match status" value="1"/>
</dbReference>
<name>A0A066ZT42_HYDMR</name>
<proteinExistence type="inferred from homology"/>
<feature type="domain" description="MoaB/Mog" evidence="5">
    <location>
        <begin position="189"/>
        <end position="327"/>
    </location>
</feature>
<dbReference type="AlphaFoldDB" id="A0A066ZT42"/>
<dbReference type="EC" id="2.10.1.1" evidence="4"/>
<dbReference type="Proteomes" id="UP000027341">
    <property type="component" value="Unassembled WGS sequence"/>
</dbReference>
<dbReference type="InterPro" id="IPR001453">
    <property type="entry name" value="MoaB/Mog_dom"/>
</dbReference>
<dbReference type="GO" id="GO:0046872">
    <property type="term" value="F:metal ion binding"/>
    <property type="evidence" value="ECO:0007669"/>
    <property type="project" value="UniProtKB-UniRule"/>
</dbReference>
<dbReference type="STRING" id="28885.EI16_03900"/>
<dbReference type="SUPFAM" id="SSF63882">
    <property type="entry name" value="MoeA N-terminal region -like"/>
    <property type="match status" value="1"/>
</dbReference>
<evidence type="ECO:0000259" key="5">
    <source>
        <dbReference type="SMART" id="SM00852"/>
    </source>
</evidence>
<comment type="function">
    <text evidence="1 4">Catalyzes the insertion of molybdate into adenylated molybdopterin with the concomitant release of AMP.</text>
</comment>
<evidence type="ECO:0000256" key="1">
    <source>
        <dbReference type="ARBA" id="ARBA00002901"/>
    </source>
</evidence>
<comment type="catalytic activity">
    <reaction evidence="3">
        <text>adenylyl-molybdopterin + molybdate = Mo-molybdopterin + AMP + H(+)</text>
        <dbReference type="Rhea" id="RHEA:35047"/>
        <dbReference type="ChEBI" id="CHEBI:15378"/>
        <dbReference type="ChEBI" id="CHEBI:36264"/>
        <dbReference type="ChEBI" id="CHEBI:62727"/>
        <dbReference type="ChEBI" id="CHEBI:71302"/>
        <dbReference type="ChEBI" id="CHEBI:456215"/>
        <dbReference type="EC" id="2.10.1.1"/>
    </reaction>
</comment>
<comment type="caution">
    <text evidence="6">The sequence shown here is derived from an EMBL/GenBank/DDBJ whole genome shotgun (WGS) entry which is preliminary data.</text>
</comment>
<dbReference type="RefSeq" id="WP_051623001.1">
    <property type="nucleotide sequence ID" value="NZ_AP020335.1"/>
</dbReference>
<evidence type="ECO:0000256" key="2">
    <source>
        <dbReference type="ARBA" id="ARBA00010763"/>
    </source>
</evidence>
<comment type="similarity">
    <text evidence="2 4">Belongs to the MoeA family.</text>
</comment>
<dbReference type="SUPFAM" id="SSF53218">
    <property type="entry name" value="Molybdenum cofactor biosynthesis proteins"/>
    <property type="match status" value="1"/>
</dbReference>
<dbReference type="EMBL" id="JMIU01000001">
    <property type="protein sequence ID" value="KDN95454.1"/>
    <property type="molecule type" value="Genomic_DNA"/>
</dbReference>
<keyword evidence="4" id="KW-0460">Magnesium</keyword>
<sequence length="410" mass="44568">MLQKNPNNLSQYEEVKAFVHAQFLALQETEVLPLQDLVGRVLAEDVASPLSLPSWPQSAMDGYAFSSQANNDFLPVVGCLYAGESPKQIPANAAVRIMTGALLPEGLDTVVPFEEAMVQSDSNADTESAEKLLKPAHLALGRHVKPVGSDVKLGQVLLAKGHKLSTRDIGLIASVGIHQVKVVRKVRVAILASGDELLVPGEAYSLGKTYDANSYQIAALCASLPVEVVACERLPDDVESVSKSLNDWSQQVDVVLTLGGASAGQKDFIKTVMASYDESWFWKLSMKPAKPFAMARQEKAAWILALPGNPLAAFMSFQLFAFEALLKLSGQTSWQRKSVNQILLSEMPANSDKARWIQVLKTEQGVLPMPNVSASQLSVLSGASGFIRLLPNVDYHQDALVEYWEYDCAK</sequence>
<dbReference type="Pfam" id="PF00994">
    <property type="entry name" value="MoCF_biosynth"/>
    <property type="match status" value="1"/>
</dbReference>
<comment type="pathway">
    <text evidence="4">Cofactor biosynthesis; molybdopterin biosynthesis.</text>
</comment>
<protein>
    <recommendedName>
        <fullName evidence="4">Molybdopterin molybdenumtransferase</fullName>
        <ecNumber evidence="4">2.10.1.1</ecNumber>
    </recommendedName>
</protein>
<evidence type="ECO:0000256" key="3">
    <source>
        <dbReference type="ARBA" id="ARBA00047317"/>
    </source>
</evidence>
<dbReference type="GO" id="GO:0061599">
    <property type="term" value="F:molybdopterin molybdotransferase activity"/>
    <property type="evidence" value="ECO:0007669"/>
    <property type="project" value="UniProtKB-UniRule"/>
</dbReference>
<dbReference type="InterPro" id="IPR038987">
    <property type="entry name" value="MoeA-like"/>
</dbReference>
<keyword evidence="4" id="KW-0479">Metal-binding</keyword>
<keyword evidence="4" id="KW-0501">Molybdenum cofactor biosynthesis</keyword>
<comment type="cofactor">
    <cofactor evidence="4">
        <name>Mg(2+)</name>
        <dbReference type="ChEBI" id="CHEBI:18420"/>
    </cofactor>
</comment>
<dbReference type="GO" id="GO:0006777">
    <property type="term" value="P:Mo-molybdopterin cofactor biosynthetic process"/>
    <property type="evidence" value="ECO:0007669"/>
    <property type="project" value="UniProtKB-UniRule"/>
</dbReference>
<evidence type="ECO:0000256" key="4">
    <source>
        <dbReference type="RuleBase" id="RU365090"/>
    </source>
</evidence>
<evidence type="ECO:0000313" key="6">
    <source>
        <dbReference type="EMBL" id="KDN95454.1"/>
    </source>
</evidence>
<dbReference type="PANTHER" id="PTHR10192">
    <property type="entry name" value="MOLYBDOPTERIN BIOSYNTHESIS PROTEIN"/>
    <property type="match status" value="1"/>
</dbReference>
<dbReference type="UniPathway" id="UPA00344"/>
<gene>
    <name evidence="6" type="ORF">EI16_03900</name>
</gene>
<dbReference type="Gene3D" id="3.40.980.10">
    <property type="entry name" value="MoaB/Mog-like domain"/>
    <property type="match status" value="1"/>
</dbReference>
<dbReference type="InterPro" id="IPR036425">
    <property type="entry name" value="MoaB/Mog-like_dom_sf"/>
</dbReference>
<dbReference type="Pfam" id="PF03453">
    <property type="entry name" value="MoeA_N"/>
    <property type="match status" value="1"/>
</dbReference>
<dbReference type="InterPro" id="IPR005110">
    <property type="entry name" value="MoeA_linker/N"/>
</dbReference>
<dbReference type="InterPro" id="IPR036688">
    <property type="entry name" value="MoeA_C_domain_IV_sf"/>
</dbReference>